<proteinExistence type="predicted"/>
<protein>
    <submittedName>
        <fullName evidence="1">Uncharacterized protein</fullName>
    </submittedName>
</protein>
<dbReference type="EMBL" id="CAJJDP010000038">
    <property type="protein sequence ID" value="CAD8160444.1"/>
    <property type="molecule type" value="Genomic_DNA"/>
</dbReference>
<comment type="caution">
    <text evidence="1">The sequence shown here is derived from an EMBL/GenBank/DDBJ whole genome shotgun (WGS) entry which is preliminary data.</text>
</comment>
<evidence type="ECO:0000313" key="2">
    <source>
        <dbReference type="Proteomes" id="UP000683925"/>
    </source>
</evidence>
<evidence type="ECO:0000313" key="1">
    <source>
        <dbReference type="EMBL" id="CAD8160444.1"/>
    </source>
</evidence>
<organism evidence="1 2">
    <name type="scientific">Paramecium octaurelia</name>
    <dbReference type="NCBI Taxonomy" id="43137"/>
    <lineage>
        <taxon>Eukaryota</taxon>
        <taxon>Sar</taxon>
        <taxon>Alveolata</taxon>
        <taxon>Ciliophora</taxon>
        <taxon>Intramacronucleata</taxon>
        <taxon>Oligohymenophorea</taxon>
        <taxon>Peniculida</taxon>
        <taxon>Parameciidae</taxon>
        <taxon>Paramecium</taxon>
    </lineage>
</organism>
<reference evidence="1" key="1">
    <citation type="submission" date="2021-01" db="EMBL/GenBank/DDBJ databases">
        <authorList>
            <consortium name="Genoscope - CEA"/>
            <person name="William W."/>
        </authorList>
    </citation>
    <scope>NUCLEOTIDE SEQUENCE</scope>
</reference>
<name>A0A8S1U7B1_PAROT</name>
<gene>
    <name evidence="1" type="ORF">POCTA_138.1.T0380177</name>
</gene>
<keyword evidence="2" id="KW-1185">Reference proteome</keyword>
<dbReference type="AlphaFoldDB" id="A0A8S1U7B1"/>
<accession>A0A8S1U7B1</accession>
<dbReference type="Proteomes" id="UP000683925">
    <property type="component" value="Unassembled WGS sequence"/>
</dbReference>
<sequence>MSQLYKRKCLIFIFVFGIGGFGKAWKVEYKKQWLYICNERNVKSTLCQLIQFRFIEKIVLTQL</sequence>